<name>A0A9P1GQ51_9DINO</name>
<gene>
    <name evidence="3" type="ORF">C1SCF055_LOCUS43489</name>
</gene>
<feature type="transmembrane region" description="Helical" evidence="2">
    <location>
        <begin position="274"/>
        <end position="292"/>
    </location>
</feature>
<feature type="non-terminal residue" evidence="3">
    <location>
        <position position="1"/>
    </location>
</feature>
<evidence type="ECO:0000256" key="2">
    <source>
        <dbReference type="SAM" id="Phobius"/>
    </source>
</evidence>
<protein>
    <submittedName>
        <fullName evidence="3">Uncharacterized protein</fullName>
    </submittedName>
</protein>
<feature type="region of interest" description="Disordered" evidence="1">
    <location>
        <begin position="50"/>
        <end position="72"/>
    </location>
</feature>
<dbReference type="EMBL" id="CAMXCT030006723">
    <property type="protein sequence ID" value="CAL4806272.1"/>
    <property type="molecule type" value="Genomic_DNA"/>
</dbReference>
<feature type="transmembrane region" description="Helical" evidence="2">
    <location>
        <begin position="1587"/>
        <end position="1605"/>
    </location>
</feature>
<feature type="transmembrane region" description="Helical" evidence="2">
    <location>
        <begin position="1554"/>
        <end position="1575"/>
    </location>
</feature>
<sequence>PPPAIPYIFKFQNGSLHLCGPADNRMHRATNFDGPGLCIMDKIEKMPAPTMPRHPSKTSQMSFEPDPEFSRNTTESVKDQLITSPLFNEKEHITPTKQSKSVVHWIEERFQRCKSVIFVLSNPQGCMQSPPGEAPCFKLSANTRSPAGSFSADTPPSFLLALMFGVLACAERLFSRADWTIAHVQPNADGLTAPGRPVYTMQLVFVAFALFGWASADMLAWVDKFERSAPQDLPSRNIRPWLSNGLIIELLLYGVVYMSSMLGLIDAHTERKGFFVLTFGSKIAYCAAFVFIRADEYHKTLTDVLRKVSMISILRGSFDIILPCVLDAAGRCKLPPQMSGDMEKLEKMLGCRVAGANLKDLLAGEEDKSDFLPTFETWFAKPIVLKEAKCLCLLKAFGHALLDLCKMMSKTSQSRLSATLHLSVVPRSAVSHGKERHLVAAIQFAATMDESKEADTGAAGFETFKVPTRRAVPYFAQFNVIWMFGLTAHVRFKMKADDIHTSTGGSTKPSDTGSAIVANLADLTKLGASETRLNWLWILQEASQYWGPTMVTDDTMSHLGAFAAEKTPGQVGSVPFNARVVGVWEGNTSKALGGYRQRIEFHNDCIHANVTVMGQTMEARFRMNCSVEPCQLDIEVLPKGTSPPPAIPYIFKFQNGSLHLCGPADNRMHRATNFDGPGLCIMDKIEKMPAPTSFEPDPEFSRNTTESVKDQLITSPLFNEKVFRAVCLDVKEHITPTKQSKSVVHWIEERFQRCKSVIFVLSNPQGCMQSPPGEAPCFKLSANTRSPAGSFSADTPPSFLLALMFGVLACAERLFSRADWTIAHVQPNADGLTAPGRPVYTMQTLGLVAEALCVAWWTIDSPLWDIQIGAGNVEKVVVPDYDPEDWDYAHDAYWNYMRQSVTWDFIADKVIRRWIPKREAWERWWKGKSKKGKPNIYKYDKPPMKAAQPNQKAAAMLQCLRCGQPGGDSARARRVIAQVWTYLVSGRAWTHSPRHWILPVLLRSLKSRLKLMRRSPTSNHLILALRPTLLDVIHALFNLIYYHIKIHINLDTKHYFQYDGNLIHHYQEQHQLLRSNLLVMDLNLILQWHHSMSLLVQIDFDFSANDLINKRLRSLDPFDVVEINTNDPMTKMILDLPVVQLRAMCKPSTSPELKVNIYLMDGTVVMMEFSISLKTQWTTWTLGWTQSLDGHCTTVLWKADGNFEIISDKESESKVIDKEWTGCTIFQITGKARREMGMFANLPAKKLGREAKTKMARQQKKVDKGGPGHQFTNYIQPTLRRDLPAFDNMLGAGSPTSATYAKLVEGLRAFFNFREWKDGERLEYCGSVLEKGSWWRIEITQRPAVQSAPHLQASTSISSGMVNNGKVRVSKELVMELKGELNWVSSERQWAAAPPPKRIQSIDEDVIDEEAMDEAGENYETVDENLPTETYENEDENMPTEAYAYMVYTNDMLEYVDVAFSKSKDVIENSEAILNGMRYYFMAYAEIQQSRGLAIVMSGMEETYNRVRQQYRNFWLVFVAFALFGWASADMLAWVDKFERSAPQALPSRNIRPWLSNGLIIELLLYGVVYMSSMLGLIDAHTERKGFFVLTFGSKIAYCAAFVFIRADEYHKTLTDVLRKVSMISILRGSFDIILPCVLDAAGRCKLPPQMSGDMEKLEKMLGCRVAGANLKDLLAGEEDKSDFSAYVRNVVRQADCPQGKMMSKTSQSRLSATLHLSVVPRSAVSHGKERHLVAAIQFAATMDESKEADTGAAGFETFKVPTRRAVPYFAQFNVIWMFGLTAHLRFKMKADDIHTSTGGSTKPSDTGSAIVANLADLTKLGASETRLELVVAILHASSVHESEEASQYWGPTMVTDDTMSHLGAFAAEKTPGQVGSVPFDARIVGVWEGNTSKALGGYRQRIEFHNDCIHANVTVMGQTMEAQFRMNCSVEPCQLDIEVLPKGTSCYWVQN</sequence>
<dbReference type="EMBL" id="CAMXCT010006723">
    <property type="protein sequence ID" value="CAI4018960.1"/>
    <property type="molecule type" value="Genomic_DNA"/>
</dbReference>
<feature type="transmembrane region" description="Helical" evidence="2">
    <location>
        <begin position="1514"/>
        <end position="1534"/>
    </location>
</feature>
<proteinExistence type="predicted"/>
<evidence type="ECO:0000256" key="1">
    <source>
        <dbReference type="SAM" id="MobiDB-lite"/>
    </source>
</evidence>
<keyword evidence="2" id="KW-0472">Membrane</keyword>
<feature type="transmembrane region" description="Helical" evidence="2">
    <location>
        <begin position="203"/>
        <end position="221"/>
    </location>
</feature>
<reference evidence="3" key="1">
    <citation type="submission" date="2022-10" db="EMBL/GenBank/DDBJ databases">
        <authorList>
            <person name="Chen Y."/>
            <person name="Dougan E. K."/>
            <person name="Chan C."/>
            <person name="Rhodes N."/>
            <person name="Thang M."/>
        </authorList>
    </citation>
    <scope>NUCLEOTIDE SEQUENCE</scope>
</reference>
<evidence type="ECO:0000313" key="4">
    <source>
        <dbReference type="EMBL" id="CAL4806272.1"/>
    </source>
</evidence>
<keyword evidence="2" id="KW-0812">Transmembrane</keyword>
<reference evidence="4 5" key="2">
    <citation type="submission" date="2024-05" db="EMBL/GenBank/DDBJ databases">
        <authorList>
            <person name="Chen Y."/>
            <person name="Shah S."/>
            <person name="Dougan E. K."/>
            <person name="Thang M."/>
            <person name="Chan C."/>
        </authorList>
    </citation>
    <scope>NUCLEOTIDE SEQUENCE [LARGE SCALE GENOMIC DNA]</scope>
</reference>
<dbReference type="Proteomes" id="UP001152797">
    <property type="component" value="Unassembled WGS sequence"/>
</dbReference>
<organism evidence="3">
    <name type="scientific">Cladocopium goreaui</name>
    <dbReference type="NCBI Taxonomy" id="2562237"/>
    <lineage>
        <taxon>Eukaryota</taxon>
        <taxon>Sar</taxon>
        <taxon>Alveolata</taxon>
        <taxon>Dinophyceae</taxon>
        <taxon>Suessiales</taxon>
        <taxon>Symbiodiniaceae</taxon>
        <taxon>Cladocopium</taxon>
    </lineage>
</organism>
<feature type="transmembrane region" description="Helical" evidence="2">
    <location>
        <begin position="241"/>
        <end position="262"/>
    </location>
</feature>
<evidence type="ECO:0000313" key="3">
    <source>
        <dbReference type="EMBL" id="CAI4018960.1"/>
    </source>
</evidence>
<evidence type="ECO:0000313" key="5">
    <source>
        <dbReference type="Proteomes" id="UP001152797"/>
    </source>
</evidence>
<accession>A0A9P1GQ51</accession>
<dbReference type="EMBL" id="CAMXCT020006723">
    <property type="protein sequence ID" value="CAL1172335.1"/>
    <property type="molecule type" value="Genomic_DNA"/>
</dbReference>
<keyword evidence="2" id="KW-1133">Transmembrane helix</keyword>
<keyword evidence="5" id="KW-1185">Reference proteome</keyword>
<comment type="caution">
    <text evidence="3">The sequence shown here is derived from an EMBL/GenBank/DDBJ whole genome shotgun (WGS) entry which is preliminary data.</text>
</comment>